<protein>
    <submittedName>
        <fullName evidence="1">Gamma-mobile-trio protein GmtX</fullName>
    </submittedName>
</protein>
<sequence>MSIKSVSQQFYENVVENSSDAKRLVSLERIKAACDALEKQPKAKAYTVADIGRYCDHQWGGPKAQSIRNAPDVLEKYVKLRAAEFAEGLTETPNAANGKKVLNLADPALAQQQYMLALAEVAQLTKEVARLKVDIGLYAPMTTDQLLAAAKNGGPAESSVEVLPAIPADALNALRSLFNPDRLRGCELSIDQNGYLINDVSGNELLTASEVSSLKSLL</sequence>
<dbReference type="RefSeq" id="WP_341744744.1">
    <property type="nucleotide sequence ID" value="NZ_CP151407.1"/>
</dbReference>
<keyword evidence="2" id="KW-1185">Reference proteome</keyword>
<name>A0ABZ2XM13_9RHOO</name>
<dbReference type="Proteomes" id="UP001479520">
    <property type="component" value="Plasmid unnamed1"/>
</dbReference>
<dbReference type="EMBL" id="CP151407">
    <property type="protein sequence ID" value="WZJ23412.1"/>
    <property type="molecule type" value="Genomic_DNA"/>
</dbReference>
<gene>
    <name evidence="1" type="primary">gmtX</name>
    <name evidence="1" type="ORF">AADV58_16780</name>
</gene>
<evidence type="ECO:0000313" key="1">
    <source>
        <dbReference type="EMBL" id="WZJ23412.1"/>
    </source>
</evidence>
<proteinExistence type="predicted"/>
<reference evidence="1 2" key="1">
    <citation type="submission" date="2024-04" db="EMBL/GenBank/DDBJ databases">
        <title>Dissimilatory iodate-reducing microorganisms contribute to the enrichment of iodine in groundwater.</title>
        <authorList>
            <person name="Jiang Z."/>
        </authorList>
    </citation>
    <scope>NUCLEOTIDE SEQUENCE [LARGE SCALE GENOMIC DNA]</scope>
    <source>
        <strain evidence="1 2">NCP973</strain>
        <plasmid evidence="1 2">unnamed1</plasmid>
    </source>
</reference>
<organism evidence="1 2">
    <name type="scientific">Azonexus hydrophilus</name>
    <dbReference type="NCBI Taxonomy" id="418702"/>
    <lineage>
        <taxon>Bacteria</taxon>
        <taxon>Pseudomonadati</taxon>
        <taxon>Pseudomonadota</taxon>
        <taxon>Betaproteobacteria</taxon>
        <taxon>Rhodocyclales</taxon>
        <taxon>Azonexaceae</taxon>
        <taxon>Azonexus</taxon>
    </lineage>
</organism>
<dbReference type="NCBIfam" id="NF040692">
    <property type="entry name" value="recomb_assoc"/>
    <property type="match status" value="1"/>
</dbReference>
<keyword evidence="1" id="KW-0614">Plasmid</keyword>
<accession>A0ABZ2XM13</accession>
<geneLocation type="plasmid" evidence="1 2">
    <name>unnamed1</name>
</geneLocation>
<evidence type="ECO:0000313" key="2">
    <source>
        <dbReference type="Proteomes" id="UP001479520"/>
    </source>
</evidence>
<dbReference type="InterPro" id="IPR048061">
    <property type="entry name" value="GmtX-like"/>
</dbReference>